<protein>
    <submittedName>
        <fullName evidence="1">Uncharacterized protein</fullName>
    </submittedName>
</protein>
<evidence type="ECO:0000313" key="1">
    <source>
        <dbReference type="EMBL" id="EEP66529.1"/>
    </source>
</evidence>
<dbReference type="HOGENOM" id="CLU_3200933_0_0_4"/>
<accession>C4GNA7</accession>
<proteinExistence type="predicted"/>
<organism evidence="1 2">
    <name type="scientific">Kingella oralis ATCC 51147</name>
    <dbReference type="NCBI Taxonomy" id="629741"/>
    <lineage>
        <taxon>Bacteria</taxon>
        <taxon>Pseudomonadati</taxon>
        <taxon>Pseudomonadota</taxon>
        <taxon>Betaproteobacteria</taxon>
        <taxon>Neisseriales</taxon>
        <taxon>Neisseriaceae</taxon>
        <taxon>Kingella</taxon>
    </lineage>
</organism>
<gene>
    <name evidence="1" type="ORF">GCWU000324_03196</name>
</gene>
<comment type="caution">
    <text evidence="1">The sequence shown here is derived from an EMBL/GenBank/DDBJ whole genome shotgun (WGS) entry which is preliminary data.</text>
</comment>
<keyword evidence="2" id="KW-1185">Reference proteome</keyword>
<sequence>MPTPYPNRHAPRHRPSHPAGAFRCLFATGTSVARLKGGGADGYAL</sequence>
<dbReference type="STRING" id="629741.GCWU000324_03196"/>
<dbReference type="Proteomes" id="UP000003009">
    <property type="component" value="Unassembled WGS sequence"/>
</dbReference>
<dbReference type="AlphaFoldDB" id="C4GNA7"/>
<dbReference type="EMBL" id="ACJW02000009">
    <property type="protein sequence ID" value="EEP66529.1"/>
    <property type="molecule type" value="Genomic_DNA"/>
</dbReference>
<evidence type="ECO:0000313" key="2">
    <source>
        <dbReference type="Proteomes" id="UP000003009"/>
    </source>
</evidence>
<reference evidence="1" key="1">
    <citation type="submission" date="2009-04" db="EMBL/GenBank/DDBJ databases">
        <authorList>
            <person name="Weinstock G."/>
            <person name="Sodergren E."/>
            <person name="Clifton S."/>
            <person name="Fulton L."/>
            <person name="Fulton B."/>
            <person name="Courtney L."/>
            <person name="Fronick C."/>
            <person name="Harrison M."/>
            <person name="Strong C."/>
            <person name="Farmer C."/>
            <person name="Delahaunty K."/>
            <person name="Markovic C."/>
            <person name="Hall O."/>
            <person name="Minx P."/>
            <person name="Tomlinson C."/>
            <person name="Mitreva M."/>
            <person name="Nelson J."/>
            <person name="Hou S."/>
            <person name="Wollam A."/>
            <person name="Pepin K.H."/>
            <person name="Johnson M."/>
            <person name="Bhonagiri V."/>
            <person name="Nash W.E."/>
            <person name="Warren W."/>
            <person name="Chinwalla A."/>
            <person name="Mardis E.R."/>
            <person name="Wilson R.K."/>
        </authorList>
    </citation>
    <scope>NUCLEOTIDE SEQUENCE [LARGE SCALE GENOMIC DNA]</scope>
    <source>
        <strain evidence="1">ATCC 51147</strain>
    </source>
</reference>
<name>C4GNA7_9NEIS</name>